<gene>
    <name evidence="3" type="ORF">BWQ96_05765</name>
</gene>
<feature type="chain" id="PRO_5015951106" evidence="2">
    <location>
        <begin position="18"/>
        <end position="268"/>
    </location>
</feature>
<organism evidence="3 4">
    <name type="scientific">Gracilariopsis chorda</name>
    <dbReference type="NCBI Taxonomy" id="448386"/>
    <lineage>
        <taxon>Eukaryota</taxon>
        <taxon>Rhodophyta</taxon>
        <taxon>Florideophyceae</taxon>
        <taxon>Rhodymeniophycidae</taxon>
        <taxon>Gracilariales</taxon>
        <taxon>Gracilariaceae</taxon>
        <taxon>Gracilariopsis</taxon>
    </lineage>
</organism>
<sequence>MRFSAALDLVLLKSVTAFDAHVPPDRGIQSRFEEAMDIFISSAPTKAFDNACAPTWKTLSDLFKKILCEHHTAVKSNAVASGIIEVRGERKTLPDDVMLEVDEWDEKRRSERTERTDLEKRLLLASNEIRTKALSRTKQSEHVATTDEGCSVRSVERTKRKKRGPVTVDSDEEERDLVEIHVAATKDMDTKPLMLEQDRLHFDRNKVAWEVDRQKRLDECESRRLSLDERRVDLETERTAADRDDRSDIRAERRQMVAVFVAFVKKLQ</sequence>
<dbReference type="AlphaFoldDB" id="A0A2V3IQX2"/>
<evidence type="ECO:0000313" key="3">
    <source>
        <dbReference type="EMBL" id="PXF44493.1"/>
    </source>
</evidence>
<feature type="region of interest" description="Disordered" evidence="1">
    <location>
        <begin position="135"/>
        <end position="172"/>
    </location>
</feature>
<evidence type="ECO:0000256" key="1">
    <source>
        <dbReference type="SAM" id="MobiDB-lite"/>
    </source>
</evidence>
<feature type="signal peptide" evidence="2">
    <location>
        <begin position="1"/>
        <end position="17"/>
    </location>
</feature>
<proteinExistence type="predicted"/>
<evidence type="ECO:0000256" key="2">
    <source>
        <dbReference type="SAM" id="SignalP"/>
    </source>
</evidence>
<evidence type="ECO:0000313" key="4">
    <source>
        <dbReference type="Proteomes" id="UP000247409"/>
    </source>
</evidence>
<accession>A0A2V3IQX2</accession>
<comment type="caution">
    <text evidence="3">The sequence shown here is derived from an EMBL/GenBank/DDBJ whole genome shotgun (WGS) entry which is preliminary data.</text>
</comment>
<name>A0A2V3IQX2_9FLOR</name>
<reference evidence="3 4" key="1">
    <citation type="journal article" date="2018" name="Mol. Biol. Evol.">
        <title>Analysis of the draft genome of the red seaweed Gracilariopsis chorda provides insights into genome size evolution in Rhodophyta.</title>
        <authorList>
            <person name="Lee J."/>
            <person name="Yang E.C."/>
            <person name="Graf L."/>
            <person name="Yang J.H."/>
            <person name="Qiu H."/>
            <person name="Zel Zion U."/>
            <person name="Chan C.X."/>
            <person name="Stephens T.G."/>
            <person name="Weber A.P.M."/>
            <person name="Boo G.H."/>
            <person name="Boo S.M."/>
            <person name="Kim K.M."/>
            <person name="Shin Y."/>
            <person name="Jung M."/>
            <person name="Lee S.J."/>
            <person name="Yim H.S."/>
            <person name="Lee J.H."/>
            <person name="Bhattacharya D."/>
            <person name="Yoon H.S."/>
        </authorList>
    </citation>
    <scope>NUCLEOTIDE SEQUENCE [LARGE SCALE GENOMIC DNA]</scope>
    <source>
        <strain evidence="3 4">SKKU-2015</strain>
        <tissue evidence="3">Whole body</tissue>
    </source>
</reference>
<protein>
    <submittedName>
        <fullName evidence="3">Uncharacterized protein</fullName>
    </submittedName>
</protein>
<dbReference type="OrthoDB" id="12012at2759"/>
<keyword evidence="2" id="KW-0732">Signal</keyword>
<dbReference type="EMBL" id="NBIV01000089">
    <property type="protein sequence ID" value="PXF44493.1"/>
    <property type="molecule type" value="Genomic_DNA"/>
</dbReference>
<keyword evidence="4" id="KW-1185">Reference proteome</keyword>
<dbReference type="Proteomes" id="UP000247409">
    <property type="component" value="Unassembled WGS sequence"/>
</dbReference>